<dbReference type="AlphaFoldDB" id="A0AA39GLE1"/>
<feature type="region of interest" description="Disordered" evidence="1">
    <location>
        <begin position="234"/>
        <end position="261"/>
    </location>
</feature>
<dbReference type="EMBL" id="JAPDFR010000003">
    <property type="protein sequence ID" value="KAK0388614.1"/>
    <property type="molecule type" value="Genomic_DNA"/>
</dbReference>
<feature type="domain" description="Pyridoxamine 5'-phosphate oxidase Alr4036 family FMN-binding" evidence="2">
    <location>
        <begin position="39"/>
        <end position="180"/>
    </location>
</feature>
<feature type="region of interest" description="Disordered" evidence="1">
    <location>
        <begin position="135"/>
        <end position="156"/>
    </location>
</feature>
<dbReference type="SUPFAM" id="SSF50475">
    <property type="entry name" value="FMN-binding split barrel"/>
    <property type="match status" value="1"/>
</dbReference>
<dbReference type="PANTHER" id="PTHR28243">
    <property type="entry name" value="AGL049CP"/>
    <property type="match status" value="1"/>
</dbReference>
<keyword evidence="4" id="KW-1185">Reference proteome</keyword>
<evidence type="ECO:0000313" key="4">
    <source>
        <dbReference type="Proteomes" id="UP001175261"/>
    </source>
</evidence>
<name>A0AA39GLE1_SARSR</name>
<reference evidence="3" key="1">
    <citation type="submission" date="2022-10" db="EMBL/GenBank/DDBJ databases">
        <title>Determination and structural analysis of whole genome sequence of Sarocladium strictum F4-1.</title>
        <authorList>
            <person name="Hu L."/>
            <person name="Jiang Y."/>
        </authorList>
    </citation>
    <scope>NUCLEOTIDE SEQUENCE</scope>
    <source>
        <strain evidence="3">F4-1</strain>
    </source>
</reference>
<protein>
    <recommendedName>
        <fullName evidence="2">Pyridoxamine 5'-phosphate oxidase Alr4036 family FMN-binding domain-containing protein</fullName>
    </recommendedName>
</protein>
<proteinExistence type="predicted"/>
<dbReference type="Pfam" id="PF12766">
    <property type="entry name" value="Pyridox_oxase_2"/>
    <property type="match status" value="1"/>
</dbReference>
<dbReference type="InterPro" id="IPR024624">
    <property type="entry name" value="Pyridox_Oxase_Alr4036_FMN-bd"/>
</dbReference>
<accession>A0AA39GLE1</accession>
<organism evidence="3 4">
    <name type="scientific">Sarocladium strictum</name>
    <name type="common">Black bundle disease fungus</name>
    <name type="synonym">Acremonium strictum</name>
    <dbReference type="NCBI Taxonomy" id="5046"/>
    <lineage>
        <taxon>Eukaryota</taxon>
        <taxon>Fungi</taxon>
        <taxon>Dikarya</taxon>
        <taxon>Ascomycota</taxon>
        <taxon>Pezizomycotina</taxon>
        <taxon>Sordariomycetes</taxon>
        <taxon>Hypocreomycetidae</taxon>
        <taxon>Hypocreales</taxon>
        <taxon>Sarocladiaceae</taxon>
        <taxon>Sarocladium</taxon>
    </lineage>
</organism>
<dbReference type="PANTHER" id="PTHR28243:SF1">
    <property type="entry name" value="PYRIDOXAMINE 5'-PHOSPHATE OXIDASE ALR4036 FAMILY FMN-BINDING DOMAIN-CONTAINING PROTEIN"/>
    <property type="match status" value="1"/>
</dbReference>
<evidence type="ECO:0000259" key="2">
    <source>
        <dbReference type="Pfam" id="PF12766"/>
    </source>
</evidence>
<gene>
    <name evidence="3" type="ORF">NLU13_4857</name>
</gene>
<dbReference type="Proteomes" id="UP001175261">
    <property type="component" value="Unassembled WGS sequence"/>
</dbReference>
<dbReference type="GO" id="GO:0010181">
    <property type="term" value="F:FMN binding"/>
    <property type="evidence" value="ECO:0007669"/>
    <property type="project" value="InterPro"/>
</dbReference>
<evidence type="ECO:0000256" key="1">
    <source>
        <dbReference type="SAM" id="MobiDB-lite"/>
    </source>
</evidence>
<dbReference type="InterPro" id="IPR012349">
    <property type="entry name" value="Split_barrel_FMN-bd"/>
</dbReference>
<dbReference type="Gene3D" id="2.30.110.10">
    <property type="entry name" value="Electron Transport, Fmn-binding Protein, Chain A"/>
    <property type="match status" value="1"/>
</dbReference>
<comment type="caution">
    <text evidence="3">The sequence shown here is derived from an EMBL/GenBank/DDBJ whole genome shotgun (WGS) entry which is preliminary data.</text>
</comment>
<sequence length="319" mass="34802">MAQQPPISPMSRTISASKRTIQLTQHLHRMATPAPQPAAPWRSLFLDHISKLSPPTFTLSTLHPNPSSSSSSSSSSFSSAFRFTPRARTVVYRGMFASLPVNPKNPAKLNPEGVWESDLLTITSDARMEKIPELFSSGREDGNGTAEEGAQSGEGGPFEAVFWVDKANTQWRIRGHAVVIGPDIDSSSHDATRKAILAHMRQTSSSSSLDSPSPDFSFPTELTAHFGNLSPAMRGTFRNPPPGTPLTDRSSPPDSGLGLGQKVDDLDDKIARANFRVVVLVPEEVDQVDLGDPDEGKRWNYSLQGSEETRAWKVTELWP</sequence>
<evidence type="ECO:0000313" key="3">
    <source>
        <dbReference type="EMBL" id="KAK0388614.1"/>
    </source>
</evidence>